<dbReference type="Proteomes" id="UP000288805">
    <property type="component" value="Unassembled WGS sequence"/>
</dbReference>
<keyword evidence="2" id="KW-0645">Protease</keyword>
<comment type="caution">
    <text evidence="7">The sequence shown here is derived from an EMBL/GenBank/DDBJ whole genome shotgun (WGS) entry which is preliminary data.</text>
</comment>
<keyword evidence="3" id="KW-0378">Hydrolase</keyword>
<dbReference type="EMBL" id="QGNW01000171">
    <property type="protein sequence ID" value="RVW88698.1"/>
    <property type="molecule type" value="Genomic_DNA"/>
</dbReference>
<name>A0A438HW76_VITVI</name>
<evidence type="ECO:0000256" key="3">
    <source>
        <dbReference type="ARBA" id="ARBA00022801"/>
    </source>
</evidence>
<gene>
    <name evidence="7" type="ORF">CK203_043821</name>
</gene>
<dbReference type="PANTHER" id="PTHR12606">
    <property type="entry name" value="SENTRIN/SUMO-SPECIFIC PROTEASE"/>
    <property type="match status" value="1"/>
</dbReference>
<feature type="transmembrane region" description="Helical" evidence="5">
    <location>
        <begin position="116"/>
        <end position="141"/>
    </location>
</feature>
<keyword evidence="5" id="KW-0472">Membrane</keyword>
<dbReference type="InterPro" id="IPR003653">
    <property type="entry name" value="Peptidase_C48_C"/>
</dbReference>
<dbReference type="InterPro" id="IPR038765">
    <property type="entry name" value="Papain-like_cys_pep_sf"/>
</dbReference>
<dbReference type="Pfam" id="PF02902">
    <property type="entry name" value="Peptidase_C48"/>
    <property type="match status" value="1"/>
</dbReference>
<protein>
    <recommendedName>
        <fullName evidence="6">Ubiquitin-like protease family profile domain-containing protein</fullName>
    </recommendedName>
</protein>
<dbReference type="SUPFAM" id="SSF54001">
    <property type="entry name" value="Cysteine proteinases"/>
    <property type="match status" value="1"/>
</dbReference>
<sequence>MDELKQLLLEVKSSNKEHDDEVERNDIPMDVNIDMEASRNLQLVEKHMTKELKDDYSIDDPVIDIAKLLHPFTDPSKRKKLRKEIERPLTSFDPLRPISEEALESFQKWMSDDQGLFILSNGLMLTLCMSLSMFGLVTGVLEVVHLHRRIIYVYDSLMSINNNARLQVAIKPLAKLLPYILNAIAYYGFHGDTKVNYQEWEIERLQDIPQQENDGDCGMFVIKYVEYLMHNHPLKSLTSAQMDWFREKMAAELFYMKYLRM</sequence>
<keyword evidence="4" id="KW-0788">Thiol protease</keyword>
<dbReference type="Gene3D" id="3.40.395.10">
    <property type="entry name" value="Adenoviral Proteinase, Chain A"/>
    <property type="match status" value="1"/>
</dbReference>
<feature type="domain" description="Ubiquitin-like protease family profile" evidence="6">
    <location>
        <begin position="1"/>
        <end position="228"/>
    </location>
</feature>
<evidence type="ECO:0000256" key="5">
    <source>
        <dbReference type="SAM" id="Phobius"/>
    </source>
</evidence>
<evidence type="ECO:0000256" key="2">
    <source>
        <dbReference type="ARBA" id="ARBA00022670"/>
    </source>
</evidence>
<dbReference type="GO" id="GO:0008234">
    <property type="term" value="F:cysteine-type peptidase activity"/>
    <property type="evidence" value="ECO:0007669"/>
    <property type="project" value="UniProtKB-KW"/>
</dbReference>
<organism evidence="7 8">
    <name type="scientific">Vitis vinifera</name>
    <name type="common">Grape</name>
    <dbReference type="NCBI Taxonomy" id="29760"/>
    <lineage>
        <taxon>Eukaryota</taxon>
        <taxon>Viridiplantae</taxon>
        <taxon>Streptophyta</taxon>
        <taxon>Embryophyta</taxon>
        <taxon>Tracheophyta</taxon>
        <taxon>Spermatophyta</taxon>
        <taxon>Magnoliopsida</taxon>
        <taxon>eudicotyledons</taxon>
        <taxon>Gunneridae</taxon>
        <taxon>Pentapetalae</taxon>
        <taxon>rosids</taxon>
        <taxon>Vitales</taxon>
        <taxon>Vitaceae</taxon>
        <taxon>Viteae</taxon>
        <taxon>Vitis</taxon>
    </lineage>
</organism>
<dbReference type="PANTHER" id="PTHR12606:SF136">
    <property type="entry name" value="ULP1 PROTEASE FAMILY PROTEIN"/>
    <property type="match status" value="1"/>
</dbReference>
<evidence type="ECO:0000313" key="7">
    <source>
        <dbReference type="EMBL" id="RVW88698.1"/>
    </source>
</evidence>
<keyword evidence="5" id="KW-1133">Transmembrane helix</keyword>
<comment type="similarity">
    <text evidence="1">Belongs to the peptidase C48 family.</text>
</comment>
<reference evidence="7 8" key="1">
    <citation type="journal article" date="2018" name="PLoS Genet.">
        <title>Population sequencing reveals clonal diversity and ancestral inbreeding in the grapevine cultivar Chardonnay.</title>
        <authorList>
            <person name="Roach M.J."/>
            <person name="Johnson D.L."/>
            <person name="Bohlmann J."/>
            <person name="van Vuuren H.J."/>
            <person name="Jones S.J."/>
            <person name="Pretorius I.S."/>
            <person name="Schmidt S.A."/>
            <person name="Borneman A.R."/>
        </authorList>
    </citation>
    <scope>NUCLEOTIDE SEQUENCE [LARGE SCALE GENOMIC DNA]</scope>
    <source>
        <strain evidence="8">cv. Chardonnay</strain>
        <tissue evidence="7">Leaf</tissue>
    </source>
</reference>
<evidence type="ECO:0000256" key="4">
    <source>
        <dbReference type="ARBA" id="ARBA00022807"/>
    </source>
</evidence>
<dbReference type="AlphaFoldDB" id="A0A438HW76"/>
<evidence type="ECO:0000259" key="6">
    <source>
        <dbReference type="PROSITE" id="PS50600"/>
    </source>
</evidence>
<dbReference type="GO" id="GO:0006508">
    <property type="term" value="P:proteolysis"/>
    <property type="evidence" value="ECO:0007669"/>
    <property type="project" value="UniProtKB-KW"/>
</dbReference>
<keyword evidence="5" id="KW-0812">Transmembrane</keyword>
<accession>A0A438HW76</accession>
<evidence type="ECO:0000313" key="8">
    <source>
        <dbReference type="Proteomes" id="UP000288805"/>
    </source>
</evidence>
<evidence type="ECO:0000256" key="1">
    <source>
        <dbReference type="ARBA" id="ARBA00005234"/>
    </source>
</evidence>
<dbReference type="PROSITE" id="PS50600">
    <property type="entry name" value="ULP_PROTEASE"/>
    <property type="match status" value="1"/>
</dbReference>
<proteinExistence type="inferred from homology"/>